<protein>
    <submittedName>
        <fullName evidence="1">Uncharacterized protein</fullName>
    </submittedName>
</protein>
<gene>
    <name evidence="1" type="ORF">L3Q82_025465</name>
</gene>
<organism evidence="1 2">
    <name type="scientific">Scortum barcoo</name>
    <name type="common">barcoo grunter</name>
    <dbReference type="NCBI Taxonomy" id="214431"/>
    <lineage>
        <taxon>Eukaryota</taxon>
        <taxon>Metazoa</taxon>
        <taxon>Chordata</taxon>
        <taxon>Craniata</taxon>
        <taxon>Vertebrata</taxon>
        <taxon>Euteleostomi</taxon>
        <taxon>Actinopterygii</taxon>
        <taxon>Neopterygii</taxon>
        <taxon>Teleostei</taxon>
        <taxon>Neoteleostei</taxon>
        <taxon>Acanthomorphata</taxon>
        <taxon>Eupercaria</taxon>
        <taxon>Centrarchiformes</taxon>
        <taxon>Terapontoidei</taxon>
        <taxon>Terapontidae</taxon>
        <taxon>Scortum</taxon>
    </lineage>
</organism>
<evidence type="ECO:0000313" key="1">
    <source>
        <dbReference type="EMBL" id="KAI3368449.1"/>
    </source>
</evidence>
<reference evidence="1" key="1">
    <citation type="submission" date="2022-04" db="EMBL/GenBank/DDBJ databases">
        <title>Jade perch genome.</title>
        <authorList>
            <person name="Chao B."/>
        </authorList>
    </citation>
    <scope>NUCLEOTIDE SEQUENCE</scope>
    <source>
        <strain evidence="1">CB-2022</strain>
    </source>
</reference>
<sequence length="828" mass="93126">PAPLPHRLPGRVHQWLLRRRLSRSPAGRQWTLPGWPNMAAAPEEEVDRRPIRRVRSKSDTPYINEARISLHLETGRQPCIHPPIHPPGDTHAPPLPLHIHFKACLLASLPCSIILSQSRSQAAQLSSTSVNPALQSGSNMAGFGGAVMCSWSGSGSASASDPSSAAAAATAVPASEQHKPRKRRRAFCLTRIKSRSSSGKQQQQQQPANNNNTPFMIHCQIGKEIKHICSNCRGAGPHDAEEVERLAAMRSDSLVPGTHTPPIRRRSKFATLGRLFKPWKWRKKKSEKFKQTSAVLERKMSTRQSREELIKKGVLKEVYEKDGSSPAVREEVKMENGRSPVLGSSLSESEGSLEFQMPGEAACQQDHTQKCSQAPPMKKATVYPSDGAEMTLSRPPTLHKQPPALPPKPFNRLPNHITDGAPVKLPCMSVKLSPPLPPKKLMISVPAGSMEPSSFAFQKCPAPPSHAPMGGHSLQYGTLPVPLHPPSRIIEELNKTLALTMQRFESSMMHAVPTVMIECDDDKENLPNEADYEDLPGMYKDEEEEEEEEEEEDDEDEEEEEDEDEDEDDTLFTSTLAMKVLRKDSLAIKLSNRPSKRELEEKNILPLQSDQERYESRQQTATKLTRRHVWRKPGTAHHQANTIPTVKHGGGSIMLWGCFSAAGTGRLVRIEGKMNAAMYRDILDENLLQSALDLRLGQQFIFQQDNDPKHTAKITKRLSQRPTAEELEQRNILKPRNDLEEQEEKREIKRHLSRKLSQRPTVEELREAKILIRFSDYVEVAEAQDYDRRADKPWTRLTAADKAAIRKELNEFKSTEMEVHESSRHLTR</sequence>
<comment type="caution">
    <text evidence="1">The sequence shown here is derived from an EMBL/GenBank/DDBJ whole genome shotgun (WGS) entry which is preliminary data.</text>
</comment>
<accession>A0ACB8WKX1</accession>
<proteinExistence type="predicted"/>
<keyword evidence="2" id="KW-1185">Reference proteome</keyword>
<dbReference type="Proteomes" id="UP000831701">
    <property type="component" value="Chromosome 8"/>
</dbReference>
<name>A0ACB8WKX1_9TELE</name>
<dbReference type="EMBL" id="CM041538">
    <property type="protein sequence ID" value="KAI3368449.1"/>
    <property type="molecule type" value="Genomic_DNA"/>
</dbReference>
<feature type="non-terminal residue" evidence="1">
    <location>
        <position position="1"/>
    </location>
</feature>
<evidence type="ECO:0000313" key="2">
    <source>
        <dbReference type="Proteomes" id="UP000831701"/>
    </source>
</evidence>